<keyword evidence="2" id="KW-1185">Reference proteome</keyword>
<dbReference type="AlphaFoldDB" id="A0A5M6CDR3"/>
<dbReference type="PANTHER" id="PTHR12993">
    <property type="entry name" value="N-ACETYLGLUCOSAMINYL-PHOSPHATIDYLINOSITOL DE-N-ACETYLASE-RELATED"/>
    <property type="match status" value="1"/>
</dbReference>
<dbReference type="PANTHER" id="PTHR12993:SF30">
    <property type="entry name" value="N-ACETYL-ALPHA-D-GLUCOSAMINYL L-MALATE DEACETYLASE 1"/>
    <property type="match status" value="1"/>
</dbReference>
<dbReference type="EMBL" id="VWSH01000003">
    <property type="protein sequence ID" value="KAA5533266.1"/>
    <property type="molecule type" value="Genomic_DNA"/>
</dbReference>
<evidence type="ECO:0000313" key="2">
    <source>
        <dbReference type="Proteomes" id="UP000323632"/>
    </source>
</evidence>
<protein>
    <submittedName>
        <fullName evidence="1">Bacillithiol biosynthesis deacetylase BshB1</fullName>
    </submittedName>
</protein>
<name>A0A5M6CDR3_9BACT</name>
<dbReference type="RefSeq" id="WP_150033014.1">
    <property type="nucleotide sequence ID" value="NZ_VWSH01000003.1"/>
</dbReference>
<dbReference type="GO" id="GO:0019213">
    <property type="term" value="F:deacetylase activity"/>
    <property type="evidence" value="ECO:0007669"/>
    <property type="project" value="InterPro"/>
</dbReference>
<accession>A0A5M6CDR3</accession>
<dbReference type="InterPro" id="IPR024078">
    <property type="entry name" value="LmbE-like_dom_sf"/>
</dbReference>
<dbReference type="Pfam" id="PF02585">
    <property type="entry name" value="PIG-L"/>
    <property type="match status" value="1"/>
</dbReference>
<reference evidence="1 2" key="1">
    <citation type="submission" date="2019-09" db="EMBL/GenBank/DDBJ databases">
        <title>Genome sequence and assembly of Taibaiella sp.</title>
        <authorList>
            <person name="Chhetri G."/>
        </authorList>
    </citation>
    <scope>NUCLEOTIDE SEQUENCE [LARGE SCALE GENOMIC DNA]</scope>
    <source>
        <strain evidence="1 2">KVB11</strain>
    </source>
</reference>
<dbReference type="GO" id="GO:0071793">
    <property type="term" value="P:bacillithiol biosynthetic process"/>
    <property type="evidence" value="ECO:0007669"/>
    <property type="project" value="InterPro"/>
</dbReference>
<dbReference type="Gene3D" id="3.40.50.10320">
    <property type="entry name" value="LmbE-like"/>
    <property type="match status" value="1"/>
</dbReference>
<dbReference type="InterPro" id="IPR003737">
    <property type="entry name" value="GlcNAc_PI_deacetylase-related"/>
</dbReference>
<dbReference type="SUPFAM" id="SSF102588">
    <property type="entry name" value="LmbE-like"/>
    <property type="match status" value="1"/>
</dbReference>
<proteinExistence type="predicted"/>
<dbReference type="InterPro" id="IPR023842">
    <property type="entry name" value="Bacillithiol_biosynth_BshB1"/>
</dbReference>
<dbReference type="GO" id="GO:0016811">
    <property type="term" value="F:hydrolase activity, acting on carbon-nitrogen (but not peptide) bonds, in linear amides"/>
    <property type="evidence" value="ECO:0007669"/>
    <property type="project" value="TreeGrafter"/>
</dbReference>
<comment type="caution">
    <text evidence="1">The sequence shown here is derived from an EMBL/GenBank/DDBJ whole genome shotgun (WGS) entry which is preliminary data.</text>
</comment>
<dbReference type="Proteomes" id="UP000323632">
    <property type="component" value="Unassembled WGS sequence"/>
</dbReference>
<gene>
    <name evidence="1" type="primary">bshB1</name>
    <name evidence="1" type="ORF">F0919_12015</name>
</gene>
<evidence type="ECO:0000313" key="1">
    <source>
        <dbReference type="EMBL" id="KAA5533266.1"/>
    </source>
</evidence>
<dbReference type="NCBIfam" id="TIGR04001">
    <property type="entry name" value="thiol_BshB1"/>
    <property type="match status" value="1"/>
</dbReference>
<sequence>MKLHILAIGVHPDDVELGCTGTLINHIRKGQQAGILDLTQGELGSRGTIETRHNEAQASAGLLGIAVRENLKMADGFFQNDREHQLKIIQILRKYQPDIVLANALADRHPDHGRAGRLIADACFLSGLRKIETTFEAKSQQAWRPKKVFHYLQDRFTEPDFIVDISESMDLKMEGIKCFKTQFFNDSSDDPQTYISAPGFMDKIKNRASQLGHRIGAKYGEGFSLETSLGISDLDAFQYSDLV</sequence>
<organism evidence="1 2">
    <name type="scientific">Taibaiella lutea</name>
    <dbReference type="NCBI Taxonomy" id="2608001"/>
    <lineage>
        <taxon>Bacteria</taxon>
        <taxon>Pseudomonadati</taxon>
        <taxon>Bacteroidota</taxon>
        <taxon>Chitinophagia</taxon>
        <taxon>Chitinophagales</taxon>
        <taxon>Chitinophagaceae</taxon>
        <taxon>Taibaiella</taxon>
    </lineage>
</organism>